<evidence type="ECO:0000256" key="4">
    <source>
        <dbReference type="ARBA" id="ARBA00022729"/>
    </source>
</evidence>
<dbReference type="GO" id="GO:0006004">
    <property type="term" value="P:fucose metabolic process"/>
    <property type="evidence" value="ECO:0007669"/>
    <property type="project" value="InterPro"/>
</dbReference>
<organism evidence="10 11">
    <name type="scientific">Actinobaculum suis</name>
    <dbReference type="NCBI Taxonomy" id="1657"/>
    <lineage>
        <taxon>Bacteria</taxon>
        <taxon>Bacillati</taxon>
        <taxon>Actinomycetota</taxon>
        <taxon>Actinomycetes</taxon>
        <taxon>Actinomycetales</taxon>
        <taxon>Actinomycetaceae</taxon>
        <taxon>Actinobaculum</taxon>
    </lineage>
</organism>
<protein>
    <recommendedName>
        <fullName evidence="3">alpha-L-fucosidase</fullName>
        <ecNumber evidence="3">3.2.1.51</ecNumber>
    </recommendedName>
</protein>
<keyword evidence="4" id="KW-0732">Signal</keyword>
<reference evidence="9" key="3">
    <citation type="submission" date="2023-10" db="EMBL/GenBank/DDBJ databases">
        <title>Whole Genome based description of the genera Actinobaculum and Actinotignum reveals a complex phylogenetic relationship within the species included in the genus Actinotignum.</title>
        <authorList>
            <person name="Jensen C.S."/>
            <person name="Dargis R."/>
            <person name="Kemp M."/>
            <person name="Christensen J.J."/>
        </authorList>
    </citation>
    <scope>NUCLEOTIDE SEQUENCE</scope>
    <source>
        <strain evidence="9">Actinobaculum_suis_CCUG19206T</strain>
    </source>
</reference>
<name>A0A1G7A9C6_9ACTO</name>
<evidence type="ECO:0000256" key="2">
    <source>
        <dbReference type="ARBA" id="ARBA00007951"/>
    </source>
</evidence>
<proteinExistence type="inferred from homology"/>
<evidence type="ECO:0000256" key="5">
    <source>
        <dbReference type="ARBA" id="ARBA00022801"/>
    </source>
</evidence>
<comment type="similarity">
    <text evidence="2">Belongs to the glycosyl hydrolase 29 family.</text>
</comment>
<feature type="domain" description="Glycoside hydrolase family 29 N-terminal" evidence="8">
    <location>
        <begin position="3"/>
        <end position="347"/>
    </location>
</feature>
<dbReference type="RefSeq" id="WP_074661000.1">
    <property type="nucleotide sequence ID" value="NZ_FNAU01000002.1"/>
</dbReference>
<feature type="compositionally biased region" description="Low complexity" evidence="7">
    <location>
        <begin position="374"/>
        <end position="397"/>
    </location>
</feature>
<keyword evidence="11" id="KW-1185">Reference proteome</keyword>
<comment type="function">
    <text evidence="1">Alpha-L-fucosidase is responsible for hydrolyzing the alpha-1,6-linked fucose joined to the reducing-end N-acetylglucosamine of the carbohydrate moieties of glycoproteins.</text>
</comment>
<keyword evidence="6" id="KW-0326">Glycosidase</keyword>
<evidence type="ECO:0000313" key="11">
    <source>
        <dbReference type="Proteomes" id="UP000182744"/>
    </source>
</evidence>
<dbReference type="InterPro" id="IPR017853">
    <property type="entry name" value="GH"/>
</dbReference>
<feature type="region of interest" description="Disordered" evidence="7">
    <location>
        <begin position="373"/>
        <end position="397"/>
    </location>
</feature>
<evidence type="ECO:0000259" key="8">
    <source>
        <dbReference type="Pfam" id="PF01120"/>
    </source>
</evidence>
<dbReference type="SMART" id="SM00812">
    <property type="entry name" value="Alpha_L_fucos"/>
    <property type="match status" value="1"/>
</dbReference>
<reference evidence="10" key="1">
    <citation type="submission" date="2016-10" db="EMBL/GenBank/DDBJ databases">
        <authorList>
            <person name="de Groot N.N."/>
        </authorList>
    </citation>
    <scope>NUCLEOTIDE SEQUENCE [LARGE SCALE GENOMIC DNA]</scope>
    <source>
        <strain evidence="10">DSM 20639</strain>
    </source>
</reference>
<evidence type="ECO:0000313" key="10">
    <source>
        <dbReference type="EMBL" id="SDE11087.1"/>
    </source>
</evidence>
<dbReference type="EMBL" id="FNAU01000002">
    <property type="protein sequence ID" value="SDE11087.1"/>
    <property type="molecule type" value="Genomic_DNA"/>
</dbReference>
<evidence type="ECO:0000256" key="7">
    <source>
        <dbReference type="SAM" id="MobiDB-lite"/>
    </source>
</evidence>
<evidence type="ECO:0000256" key="6">
    <source>
        <dbReference type="ARBA" id="ARBA00023295"/>
    </source>
</evidence>
<dbReference type="PRINTS" id="PR00741">
    <property type="entry name" value="GLHYDRLASE29"/>
</dbReference>
<dbReference type="AlphaFoldDB" id="A0A1G7A9C6"/>
<keyword evidence="5" id="KW-0378">Hydrolase</keyword>
<dbReference type="Proteomes" id="UP001273799">
    <property type="component" value="Unassembled WGS sequence"/>
</dbReference>
<dbReference type="PANTHER" id="PTHR10030">
    <property type="entry name" value="ALPHA-L-FUCOSIDASE"/>
    <property type="match status" value="1"/>
</dbReference>
<dbReference type="EMBL" id="JAWNFU010000001">
    <property type="protein sequence ID" value="MDY5152649.1"/>
    <property type="molecule type" value="Genomic_DNA"/>
</dbReference>
<accession>A0A1G7A9C6</accession>
<dbReference type="GO" id="GO:0016139">
    <property type="term" value="P:glycoside catabolic process"/>
    <property type="evidence" value="ECO:0007669"/>
    <property type="project" value="TreeGrafter"/>
</dbReference>
<dbReference type="Gene3D" id="3.20.20.80">
    <property type="entry name" value="Glycosidases"/>
    <property type="match status" value="1"/>
</dbReference>
<gene>
    <name evidence="9" type="ORF">R6G71_01075</name>
    <name evidence="10" type="ORF">SAMN05421878_102123</name>
</gene>
<dbReference type="GO" id="GO:0005764">
    <property type="term" value="C:lysosome"/>
    <property type="evidence" value="ECO:0007669"/>
    <property type="project" value="TreeGrafter"/>
</dbReference>
<dbReference type="Pfam" id="PF01120">
    <property type="entry name" value="Alpha_L_fucos"/>
    <property type="match status" value="1"/>
</dbReference>
<dbReference type="GO" id="GO:0004560">
    <property type="term" value="F:alpha-L-fucosidase activity"/>
    <property type="evidence" value="ECO:0007669"/>
    <property type="project" value="InterPro"/>
</dbReference>
<evidence type="ECO:0000256" key="1">
    <source>
        <dbReference type="ARBA" id="ARBA00004071"/>
    </source>
</evidence>
<reference evidence="11" key="2">
    <citation type="submission" date="2016-10" db="EMBL/GenBank/DDBJ databases">
        <authorList>
            <person name="Varghese N."/>
        </authorList>
    </citation>
    <scope>NUCLEOTIDE SEQUENCE [LARGE SCALE GENOMIC DNA]</scope>
    <source>
        <strain evidence="11">DSM 20639</strain>
    </source>
</reference>
<dbReference type="InterPro" id="IPR057739">
    <property type="entry name" value="Glyco_hydro_29_N"/>
</dbReference>
<evidence type="ECO:0000256" key="3">
    <source>
        <dbReference type="ARBA" id="ARBA00012662"/>
    </source>
</evidence>
<dbReference type="Proteomes" id="UP000182744">
    <property type="component" value="Unassembled WGS sequence"/>
</dbReference>
<dbReference type="InterPro" id="IPR016286">
    <property type="entry name" value="FUC_metazoa-typ"/>
</dbReference>
<dbReference type="SUPFAM" id="SSF51445">
    <property type="entry name" value="(Trans)glycosidases"/>
    <property type="match status" value="1"/>
</dbReference>
<dbReference type="InterPro" id="IPR000933">
    <property type="entry name" value="Glyco_hydro_29"/>
</dbReference>
<dbReference type="PANTHER" id="PTHR10030:SF37">
    <property type="entry name" value="ALPHA-L-FUCOSIDASE-RELATED"/>
    <property type="match status" value="1"/>
</dbReference>
<evidence type="ECO:0000313" key="9">
    <source>
        <dbReference type="EMBL" id="MDY5152649.1"/>
    </source>
</evidence>
<dbReference type="EC" id="3.2.1.51" evidence="3"/>
<sequence>MRWSDLQRDLPAWYEEAKLGIFVHWGAYSVAGWAEPTAQLGEIPEDEGWYAHNPYAEWYFNTIRIPGSPAQQHHREVWGGCDYDDLLDFWQAEKFDAAALMQLFAQAGASYVVLTTKQHDGITLWQAPGTRGRNTVQRGPHRDLVGEYAQAARRQGLKFGAYYSGGLDWWYRPGPPHLTAASVHDIHRPRDADYAAYALAHLRDLVRRYQPDVLWNDINWPDAGKELNTNISLGNFFAEEYYATCPEGVVNDRWRVPHCDFLTSEYQADRGNEGERPWENCRGLGLSFGYNQVEGESEALSVEEAIYTVVDAAARGGRVLLGVSPKADGQLPAWQVRILEGIGTWMREGRQILRTINRPGITPVQVEGAKLEGSATNGTAPNSAATSNSATGSAATGNTATNEVARVITAATGGAGGREYAFVFRPEAQPAAGSRAEPGNAITGGHSAGSRAEDITLVAPAGKVLRWCAGPGLPGTGFRAGAGIRTQVPPAQSGQPADFAYSAPPTQPAQFLPAGRRVPVHFAAGSVGPVVFEICEA</sequence>